<evidence type="ECO:0000256" key="21">
    <source>
        <dbReference type="ARBA" id="ARBA00023139"/>
    </source>
</evidence>
<keyword evidence="10" id="KW-0963">Cytoplasm</keyword>
<keyword evidence="15 27" id="KW-0547">Nucleotide-binding</keyword>
<keyword evidence="19" id="KW-0333">Golgi apparatus</keyword>
<evidence type="ECO:0000256" key="14">
    <source>
        <dbReference type="ARBA" id="ARBA00022707"/>
    </source>
</evidence>
<evidence type="ECO:0000313" key="32">
    <source>
        <dbReference type="Proteomes" id="UP000053641"/>
    </source>
</evidence>
<dbReference type="GO" id="GO:0005886">
    <property type="term" value="C:plasma membrane"/>
    <property type="evidence" value="ECO:0007669"/>
    <property type="project" value="UniProtKB-SubCell"/>
</dbReference>
<organism evidence="31 32">
    <name type="scientific">Tinamus guttatus</name>
    <name type="common">White-throated tinamou</name>
    <dbReference type="NCBI Taxonomy" id="94827"/>
    <lineage>
        <taxon>Eukaryota</taxon>
        <taxon>Metazoa</taxon>
        <taxon>Chordata</taxon>
        <taxon>Craniata</taxon>
        <taxon>Vertebrata</taxon>
        <taxon>Euteleostomi</taxon>
        <taxon>Archelosauria</taxon>
        <taxon>Archosauria</taxon>
        <taxon>Dinosauria</taxon>
        <taxon>Saurischia</taxon>
        <taxon>Theropoda</taxon>
        <taxon>Coelurosauria</taxon>
        <taxon>Aves</taxon>
        <taxon>Palaeognathae</taxon>
        <taxon>Tinamiformes</taxon>
        <taxon>Tinamidae</taxon>
        <taxon>Tinamus</taxon>
    </lineage>
</organism>
<evidence type="ECO:0000256" key="11">
    <source>
        <dbReference type="ARBA" id="ARBA00022527"/>
    </source>
</evidence>
<dbReference type="KEGG" id="tgt:104577030"/>
<dbReference type="InterPro" id="IPR017441">
    <property type="entry name" value="Protein_kinase_ATP_BS"/>
</dbReference>
<dbReference type="GO" id="GO:0005794">
    <property type="term" value="C:Golgi apparatus"/>
    <property type="evidence" value="ECO:0007669"/>
    <property type="project" value="UniProtKB-SubCell"/>
</dbReference>
<keyword evidence="23" id="KW-0539">Nucleus</keyword>
<keyword evidence="32" id="KW-1185">Reference proteome</keyword>
<evidence type="ECO:0000256" key="20">
    <source>
        <dbReference type="ARBA" id="ARBA00023136"/>
    </source>
</evidence>
<keyword evidence="14" id="KW-0519">Myristate</keyword>
<keyword evidence="13" id="KW-0808">Transferase</keyword>
<evidence type="ECO:0000259" key="30">
    <source>
        <dbReference type="PROSITE" id="PS50011"/>
    </source>
</evidence>
<keyword evidence="17" id="KW-0256">Endoplasmic reticulum</keyword>
<evidence type="ECO:0000256" key="6">
    <source>
        <dbReference type="ARBA" id="ARBA00006692"/>
    </source>
</evidence>
<evidence type="ECO:0000313" key="31">
    <source>
        <dbReference type="EMBL" id="KGL84010.1"/>
    </source>
</evidence>
<keyword evidence="20" id="KW-0472">Membrane</keyword>
<dbReference type="Gene3D" id="1.10.510.10">
    <property type="entry name" value="Transferase(Phosphotransferase) domain 1"/>
    <property type="match status" value="1"/>
</dbReference>
<reference evidence="31 32" key="1">
    <citation type="submission" date="2014-06" db="EMBL/GenBank/DDBJ databases">
        <title>Genome evolution of avian class.</title>
        <authorList>
            <person name="Zhang G."/>
            <person name="Li C."/>
        </authorList>
    </citation>
    <scope>NUCLEOTIDE SEQUENCE [LARGE SCALE GENOMIC DNA]</scope>
    <source>
        <strain evidence="31">BGI_N309</strain>
    </source>
</reference>
<keyword evidence="21" id="KW-0564">Palmitate</keyword>
<feature type="binding site" evidence="27">
    <location>
        <position position="123"/>
    </location>
    <ligand>
        <name>ATP</name>
        <dbReference type="ChEBI" id="CHEBI:30616"/>
    </ligand>
</feature>
<dbReference type="Pfam" id="PF00069">
    <property type="entry name" value="Pkinase"/>
    <property type="match status" value="1"/>
</dbReference>
<dbReference type="EMBL" id="KL896980">
    <property type="protein sequence ID" value="KGL84010.1"/>
    <property type="molecule type" value="Genomic_DNA"/>
</dbReference>
<evidence type="ECO:0000256" key="10">
    <source>
        <dbReference type="ARBA" id="ARBA00022490"/>
    </source>
</evidence>
<evidence type="ECO:0000256" key="17">
    <source>
        <dbReference type="ARBA" id="ARBA00022824"/>
    </source>
</evidence>
<dbReference type="FunFam" id="1.10.510.10:FF:000416">
    <property type="entry name" value="Serine/threonine-protein kinase H1"/>
    <property type="match status" value="1"/>
</dbReference>
<evidence type="ECO:0000256" key="8">
    <source>
        <dbReference type="ARBA" id="ARBA00012513"/>
    </source>
</evidence>
<evidence type="ECO:0000256" key="13">
    <source>
        <dbReference type="ARBA" id="ARBA00022679"/>
    </source>
</evidence>
<keyword evidence="11 28" id="KW-0723">Serine/threonine-protein kinase</keyword>
<evidence type="ECO:0000256" key="5">
    <source>
        <dbReference type="ARBA" id="ARBA00004628"/>
    </source>
</evidence>
<protein>
    <recommendedName>
        <fullName evidence="25">Serine/threonine-protein kinase H1</fullName>
        <ecNumber evidence="8">2.7.11.1</ecNumber>
    </recommendedName>
    <alternativeName>
        <fullName evidence="26">Protein serine kinase H1</fullName>
    </alternativeName>
</protein>
<dbReference type="PROSITE" id="PS50011">
    <property type="entry name" value="PROTEIN_KINASE_DOM"/>
    <property type="match status" value="1"/>
</dbReference>
<evidence type="ECO:0000256" key="26">
    <source>
        <dbReference type="ARBA" id="ARBA00083143"/>
    </source>
</evidence>
<dbReference type="GO" id="GO:0016607">
    <property type="term" value="C:nuclear speck"/>
    <property type="evidence" value="ECO:0007669"/>
    <property type="project" value="UniProtKB-SubCell"/>
</dbReference>
<dbReference type="GO" id="GO:0005813">
    <property type="term" value="C:centrosome"/>
    <property type="evidence" value="ECO:0007669"/>
    <property type="project" value="UniProtKB-SubCell"/>
</dbReference>
<feature type="domain" description="Protein kinase" evidence="30">
    <location>
        <begin position="94"/>
        <end position="351"/>
    </location>
</feature>
<evidence type="ECO:0000256" key="4">
    <source>
        <dbReference type="ARBA" id="ARBA00004555"/>
    </source>
</evidence>
<evidence type="ECO:0000256" key="29">
    <source>
        <dbReference type="SAM" id="MobiDB-lite"/>
    </source>
</evidence>
<evidence type="ECO:0000256" key="15">
    <source>
        <dbReference type="ARBA" id="ARBA00022741"/>
    </source>
</evidence>
<keyword evidence="22" id="KW-0206">Cytoskeleton</keyword>
<evidence type="ECO:0000256" key="2">
    <source>
        <dbReference type="ARBA" id="ARBA00004300"/>
    </source>
</evidence>
<evidence type="ECO:0000256" key="24">
    <source>
        <dbReference type="ARBA" id="ARBA00023288"/>
    </source>
</evidence>
<dbReference type="GO" id="GO:0004674">
    <property type="term" value="F:protein serine/threonine kinase activity"/>
    <property type="evidence" value="ECO:0007669"/>
    <property type="project" value="UniProtKB-KW"/>
</dbReference>
<evidence type="ECO:0000256" key="22">
    <source>
        <dbReference type="ARBA" id="ARBA00023212"/>
    </source>
</evidence>
<evidence type="ECO:0000256" key="12">
    <source>
        <dbReference type="ARBA" id="ARBA00022553"/>
    </source>
</evidence>
<dbReference type="PROSITE" id="PS00108">
    <property type="entry name" value="PROTEIN_KINASE_ST"/>
    <property type="match status" value="1"/>
</dbReference>
<dbReference type="InterPro" id="IPR011009">
    <property type="entry name" value="Kinase-like_dom_sf"/>
</dbReference>
<dbReference type="Proteomes" id="UP000053641">
    <property type="component" value="Unassembled WGS sequence"/>
</dbReference>
<evidence type="ECO:0000256" key="27">
    <source>
        <dbReference type="PROSITE-ProRule" id="PRU10141"/>
    </source>
</evidence>
<evidence type="ECO:0000256" key="7">
    <source>
        <dbReference type="ARBA" id="ARBA00011738"/>
    </source>
</evidence>
<accession>A0A099ZT98</accession>
<dbReference type="InterPro" id="IPR000719">
    <property type="entry name" value="Prot_kinase_dom"/>
</dbReference>
<dbReference type="InterPro" id="IPR008271">
    <property type="entry name" value="Ser/Thr_kinase_AS"/>
</dbReference>
<evidence type="ECO:0000256" key="9">
    <source>
        <dbReference type="ARBA" id="ARBA00022475"/>
    </source>
</evidence>
<evidence type="ECO:0000256" key="1">
    <source>
        <dbReference type="ARBA" id="ARBA00004193"/>
    </source>
</evidence>
<keyword evidence="24" id="KW-0449">Lipoprotein</keyword>
<dbReference type="FunFam" id="3.30.200.20:FF:000042">
    <property type="entry name" value="Aurora kinase A"/>
    <property type="match status" value="1"/>
</dbReference>
<dbReference type="EC" id="2.7.11.1" evidence="8"/>
<gene>
    <name evidence="31" type="ORF">N309_04619</name>
</gene>
<dbReference type="GO" id="GO:0005789">
    <property type="term" value="C:endoplasmic reticulum membrane"/>
    <property type="evidence" value="ECO:0007669"/>
    <property type="project" value="UniProtKB-SubCell"/>
</dbReference>
<dbReference type="STRING" id="94827.A0A099ZT98"/>
<keyword evidence="16 31" id="KW-0418">Kinase</keyword>
<sequence>MGCGTSKVLPEPPKDVQLDLVKKVEPYTGHNDIYKHFIKDGCGAIIKADSPSPPRHTNPYPGNHLPTHMDQPELRRNKVAKYRAKFDPRVTAKYDIKALIGRGSFSRVVRVEHKATKQPYAIKMIETKYREGREVCESELSVLRRVRHTNIIQLIEVFETQDRVYMVMELATGGELFDRIIAKGSFTERDATRVLQMVLDGVKYLHTLGITHRDLKPENLLYYHPGTDSKIMITDFGLASARKKGDDCLMKTTCGTPEYIAPEILVRKPYTNSVDMWALGVISYILLSGTMPFEDDNRTRLYRQILKGKYSYSGEPWPSVSNLAKDFIDRLLTVDPSDRMTALQALKHPWVVSMAASSSMKNLHRSISQNLLKRASSRCQSTKSAQSTRSSRSTKSNKSRRGGGRVNLRYQQQYTG</sequence>
<evidence type="ECO:0000256" key="23">
    <source>
        <dbReference type="ARBA" id="ARBA00023242"/>
    </source>
</evidence>
<keyword evidence="9" id="KW-1003">Cell membrane</keyword>
<dbReference type="SMART" id="SM00220">
    <property type="entry name" value="S_TKc"/>
    <property type="match status" value="1"/>
</dbReference>
<proteinExistence type="inferred from homology"/>
<dbReference type="AlphaFoldDB" id="A0A099ZT98"/>
<dbReference type="OrthoDB" id="40902at2759"/>
<evidence type="ECO:0000256" key="18">
    <source>
        <dbReference type="ARBA" id="ARBA00022840"/>
    </source>
</evidence>
<keyword evidence="18 27" id="KW-0067">ATP-binding</keyword>
<comment type="subunit">
    <text evidence="7">Homodimer.</text>
</comment>
<evidence type="ECO:0000256" key="19">
    <source>
        <dbReference type="ARBA" id="ARBA00023034"/>
    </source>
</evidence>
<comment type="similarity">
    <text evidence="6">Belongs to the protein kinase superfamily. CAMK Ser/Thr protein kinase family.</text>
</comment>
<dbReference type="PROSITE" id="PS00107">
    <property type="entry name" value="PROTEIN_KINASE_ATP"/>
    <property type="match status" value="1"/>
</dbReference>
<evidence type="ECO:0000256" key="16">
    <source>
        <dbReference type="ARBA" id="ARBA00022777"/>
    </source>
</evidence>
<evidence type="ECO:0000256" key="28">
    <source>
        <dbReference type="RuleBase" id="RU000304"/>
    </source>
</evidence>
<dbReference type="SUPFAM" id="SSF56112">
    <property type="entry name" value="Protein kinase-like (PK-like)"/>
    <property type="match status" value="1"/>
</dbReference>
<keyword evidence="12" id="KW-0597">Phosphoprotein</keyword>
<feature type="compositionally biased region" description="Low complexity" evidence="29">
    <location>
        <begin position="381"/>
        <end position="394"/>
    </location>
</feature>
<dbReference type="CDD" id="cd14087">
    <property type="entry name" value="STKc_PSKH1"/>
    <property type="match status" value="1"/>
</dbReference>
<dbReference type="GO" id="GO:0005524">
    <property type="term" value="F:ATP binding"/>
    <property type="evidence" value="ECO:0007669"/>
    <property type="project" value="UniProtKB-UniRule"/>
</dbReference>
<name>A0A099ZT98_TINGU</name>
<evidence type="ECO:0000256" key="25">
    <source>
        <dbReference type="ARBA" id="ARBA00072468"/>
    </source>
</evidence>
<comment type="subcellular location">
    <subcellularLocation>
        <location evidence="1">Cell membrane</location>
        <topology evidence="1">Lipid-anchor</topology>
    </subcellularLocation>
    <subcellularLocation>
        <location evidence="2">Cytoplasm</location>
        <location evidence="2">Cytoskeleton</location>
        <location evidence="2">Microtubule organizing center</location>
        <location evidence="2">Centrosome</location>
    </subcellularLocation>
    <subcellularLocation>
        <location evidence="5">Endoplasmic reticulum membrane</location>
        <topology evidence="5">Lipid-anchor</topology>
    </subcellularLocation>
    <subcellularLocation>
        <location evidence="4">Golgi apparatus</location>
    </subcellularLocation>
    <subcellularLocation>
        <location evidence="3">Nucleus speckle</location>
    </subcellularLocation>
</comment>
<evidence type="ECO:0000256" key="3">
    <source>
        <dbReference type="ARBA" id="ARBA00004324"/>
    </source>
</evidence>
<feature type="region of interest" description="Disordered" evidence="29">
    <location>
        <begin position="374"/>
        <end position="416"/>
    </location>
</feature>
<dbReference type="PANTHER" id="PTHR24347">
    <property type="entry name" value="SERINE/THREONINE-PROTEIN KINASE"/>
    <property type="match status" value="1"/>
</dbReference>